<name>A0A922F6N3_CARIL</name>
<evidence type="ECO:0000256" key="1">
    <source>
        <dbReference type="SAM" id="Phobius"/>
    </source>
</evidence>
<keyword evidence="1" id="KW-0812">Transmembrane</keyword>
<proteinExistence type="predicted"/>
<protein>
    <submittedName>
        <fullName evidence="2">Uncharacterized protein</fullName>
    </submittedName>
</protein>
<dbReference type="EMBL" id="CM031828">
    <property type="protein sequence ID" value="KAG6716986.1"/>
    <property type="molecule type" value="Genomic_DNA"/>
</dbReference>
<gene>
    <name evidence="2" type="ORF">I3842_04G075900</name>
</gene>
<dbReference type="AlphaFoldDB" id="A0A922F6N3"/>
<feature type="transmembrane region" description="Helical" evidence="1">
    <location>
        <begin position="16"/>
        <end position="34"/>
    </location>
</feature>
<sequence length="41" mass="4898">MIFVIYSSYTMQSCRMSSLMMMMMMILTTLMMVVKMKVLFN</sequence>
<organism evidence="2 3">
    <name type="scientific">Carya illinoinensis</name>
    <name type="common">Pecan</name>
    <dbReference type="NCBI Taxonomy" id="32201"/>
    <lineage>
        <taxon>Eukaryota</taxon>
        <taxon>Viridiplantae</taxon>
        <taxon>Streptophyta</taxon>
        <taxon>Embryophyta</taxon>
        <taxon>Tracheophyta</taxon>
        <taxon>Spermatophyta</taxon>
        <taxon>Magnoliopsida</taxon>
        <taxon>eudicotyledons</taxon>
        <taxon>Gunneridae</taxon>
        <taxon>Pentapetalae</taxon>
        <taxon>rosids</taxon>
        <taxon>fabids</taxon>
        <taxon>Fagales</taxon>
        <taxon>Juglandaceae</taxon>
        <taxon>Carya</taxon>
    </lineage>
</organism>
<keyword evidence="1" id="KW-1133">Transmembrane helix</keyword>
<keyword evidence="1" id="KW-0472">Membrane</keyword>
<reference evidence="2" key="1">
    <citation type="submission" date="2021-01" db="EMBL/GenBank/DDBJ databases">
        <authorList>
            <person name="Lovell J.T."/>
            <person name="Bentley N."/>
            <person name="Bhattarai G."/>
            <person name="Jenkins J.W."/>
            <person name="Sreedasyam A."/>
            <person name="Alarcon Y."/>
            <person name="Bock C."/>
            <person name="Boston L."/>
            <person name="Carlson J."/>
            <person name="Cervantes K."/>
            <person name="Clermont K."/>
            <person name="Krom N."/>
            <person name="Kubenka K."/>
            <person name="Mamidi S."/>
            <person name="Mattison C."/>
            <person name="Monteros M."/>
            <person name="Pisani C."/>
            <person name="Plott C."/>
            <person name="Rajasekar S."/>
            <person name="Rhein H.S."/>
            <person name="Rohla C."/>
            <person name="Song M."/>
            <person name="Hilaire R.S."/>
            <person name="Shu S."/>
            <person name="Wells L."/>
            <person name="Wang X."/>
            <person name="Webber J."/>
            <person name="Heerema R.J."/>
            <person name="Klein P."/>
            <person name="Conner P."/>
            <person name="Grauke L."/>
            <person name="Grimwood J."/>
            <person name="Schmutz J."/>
            <person name="Randall J.J."/>
        </authorList>
    </citation>
    <scope>NUCLEOTIDE SEQUENCE</scope>
    <source>
        <tissue evidence="2">Leaf</tissue>
    </source>
</reference>
<accession>A0A922F6N3</accession>
<dbReference type="Proteomes" id="UP000811246">
    <property type="component" value="Chromosome 4"/>
</dbReference>
<evidence type="ECO:0000313" key="2">
    <source>
        <dbReference type="EMBL" id="KAG6716986.1"/>
    </source>
</evidence>
<comment type="caution">
    <text evidence="2">The sequence shown here is derived from an EMBL/GenBank/DDBJ whole genome shotgun (WGS) entry which is preliminary data.</text>
</comment>
<evidence type="ECO:0000313" key="3">
    <source>
        <dbReference type="Proteomes" id="UP000811246"/>
    </source>
</evidence>